<dbReference type="InterPro" id="IPR058781">
    <property type="entry name" value="HH_AprE-like"/>
</dbReference>
<feature type="domain" description="AprE-like long alpha-helical hairpin" evidence="10">
    <location>
        <begin position="127"/>
        <end position="316"/>
    </location>
</feature>
<evidence type="ECO:0000256" key="7">
    <source>
        <dbReference type="ARBA" id="ARBA00022989"/>
    </source>
</evidence>
<evidence type="ECO:0000259" key="10">
    <source>
        <dbReference type="Pfam" id="PF25994"/>
    </source>
</evidence>
<reference evidence="12" key="1">
    <citation type="submission" date="2021-04" db="EMBL/GenBank/DDBJ databases">
        <title>The complete genome sequence of Caulobacter sp. S6.</title>
        <authorList>
            <person name="Tang Y."/>
            <person name="Ouyang W."/>
            <person name="Liu Q."/>
            <person name="Huang B."/>
            <person name="Guo Z."/>
            <person name="Lei P."/>
        </authorList>
    </citation>
    <scope>NUCLEOTIDE SEQUENCE</scope>
    <source>
        <strain evidence="12">S6</strain>
    </source>
</reference>
<dbReference type="Gene3D" id="2.40.50.100">
    <property type="match status" value="1"/>
</dbReference>
<dbReference type="SUPFAM" id="SSF111369">
    <property type="entry name" value="HlyD-like secretion proteins"/>
    <property type="match status" value="2"/>
</dbReference>
<comment type="subcellular location">
    <subcellularLocation>
        <location evidence="1 9">Cell inner membrane</location>
        <topology evidence="1 9">Single-pass membrane protein</topology>
    </subcellularLocation>
</comment>
<dbReference type="Gene3D" id="2.40.30.170">
    <property type="match status" value="1"/>
</dbReference>
<comment type="similarity">
    <text evidence="2 9">Belongs to the membrane fusion protein (MFP) (TC 8.A.1) family.</text>
</comment>
<dbReference type="InterPro" id="IPR058982">
    <property type="entry name" value="Beta-barrel_AprE"/>
</dbReference>
<evidence type="ECO:0000313" key="13">
    <source>
        <dbReference type="Proteomes" id="UP000676409"/>
    </source>
</evidence>
<organism evidence="12 13">
    <name type="scientific">Phenylobacterium montanum</name>
    <dbReference type="NCBI Taxonomy" id="2823693"/>
    <lineage>
        <taxon>Bacteria</taxon>
        <taxon>Pseudomonadati</taxon>
        <taxon>Pseudomonadota</taxon>
        <taxon>Alphaproteobacteria</taxon>
        <taxon>Caulobacterales</taxon>
        <taxon>Caulobacteraceae</taxon>
        <taxon>Phenylobacterium</taxon>
    </lineage>
</organism>
<keyword evidence="6 9" id="KW-0812">Transmembrane</keyword>
<dbReference type="EMBL" id="CP073078">
    <property type="protein sequence ID" value="QUD90432.1"/>
    <property type="molecule type" value="Genomic_DNA"/>
</dbReference>
<dbReference type="Proteomes" id="UP000676409">
    <property type="component" value="Chromosome"/>
</dbReference>
<dbReference type="Pfam" id="PF25994">
    <property type="entry name" value="HH_AprE"/>
    <property type="match status" value="1"/>
</dbReference>
<sequence>MSAEPAPPLSASTSGGSSAWRRTLRLFGLDPSQDEAPVMTGEDLGFMRTGAVIGQGRILLVFLLLAFAWAAFAPLQSAILAHGEVVVKTHRKTIQHLQGGTVKQILVSEGQVVKSGQTLMLLDDVLAKANLSVLQGQVDALTAEEARLEAERDGKSAIAFPPELMARRSDPAVAAAMAGEVNAFKVRNASLSQQIGVYGQRTAENDRTIDGMKAERVAVQKQSALIKQELNAVEGLYNQGYVPISRLLALQRQAADLDGQDGQLAGRIAQMEAGNGENRLQGITLKDQKLSDVVKDLRDVETRKFDAIDRLHAAQDTVTHTTLTAPVDGTVVGLAVHTVGAVIKPGETVMEIVPQNDTLDVSARVRPEDADRVTKGMTARINFSSYHQRRLPVITGTVETVSADRLVDEKGQPYFAVMLSVDAKALKDYPEMRLIPGLPVEVGINTGRRTALSYLAEPITEAFRHGMKEQ</sequence>
<dbReference type="KEGG" id="caul:KCG34_11490"/>
<dbReference type="PRINTS" id="PR01490">
    <property type="entry name" value="RTXTOXIND"/>
</dbReference>
<keyword evidence="13" id="KW-1185">Reference proteome</keyword>
<keyword evidence="8 9" id="KW-0472">Membrane</keyword>
<feature type="domain" description="AprE-like beta-barrel" evidence="11">
    <location>
        <begin position="361"/>
        <end position="447"/>
    </location>
</feature>
<dbReference type="Pfam" id="PF26002">
    <property type="entry name" value="Beta-barrel_AprE"/>
    <property type="match status" value="1"/>
</dbReference>
<dbReference type="PANTHER" id="PTHR30386:SF17">
    <property type="entry name" value="ALKALINE PROTEASE SECRETION PROTEIN APRE"/>
    <property type="match status" value="1"/>
</dbReference>
<dbReference type="PANTHER" id="PTHR30386">
    <property type="entry name" value="MEMBRANE FUSION SUBUNIT OF EMRAB-TOLC MULTIDRUG EFFLUX PUMP"/>
    <property type="match status" value="1"/>
</dbReference>
<dbReference type="AlphaFoldDB" id="A0A975G4L6"/>
<dbReference type="GO" id="GO:0005886">
    <property type="term" value="C:plasma membrane"/>
    <property type="evidence" value="ECO:0007669"/>
    <property type="project" value="UniProtKB-SubCell"/>
</dbReference>
<keyword evidence="3 9" id="KW-0813">Transport</keyword>
<evidence type="ECO:0000256" key="5">
    <source>
        <dbReference type="ARBA" id="ARBA00022519"/>
    </source>
</evidence>
<dbReference type="GO" id="GO:0015031">
    <property type="term" value="P:protein transport"/>
    <property type="evidence" value="ECO:0007669"/>
    <property type="project" value="InterPro"/>
</dbReference>
<name>A0A975G4L6_9CAUL</name>
<evidence type="ECO:0000256" key="2">
    <source>
        <dbReference type="ARBA" id="ARBA00009477"/>
    </source>
</evidence>
<accession>A0A975G4L6</accession>
<protein>
    <recommendedName>
        <fullName evidence="9">Membrane fusion protein (MFP) family protein</fullName>
    </recommendedName>
</protein>
<evidence type="ECO:0000256" key="8">
    <source>
        <dbReference type="ARBA" id="ARBA00023136"/>
    </source>
</evidence>
<dbReference type="NCBIfam" id="TIGR01843">
    <property type="entry name" value="type_I_hlyD"/>
    <property type="match status" value="1"/>
</dbReference>
<keyword evidence="4 9" id="KW-1003">Cell membrane</keyword>
<proteinExistence type="inferred from homology"/>
<dbReference type="InterPro" id="IPR050739">
    <property type="entry name" value="MFP"/>
</dbReference>
<feature type="transmembrane region" description="Helical" evidence="9">
    <location>
        <begin position="58"/>
        <end position="81"/>
    </location>
</feature>
<dbReference type="InterPro" id="IPR010129">
    <property type="entry name" value="T1SS_HlyD"/>
</dbReference>
<evidence type="ECO:0000256" key="6">
    <source>
        <dbReference type="ARBA" id="ARBA00022692"/>
    </source>
</evidence>
<evidence type="ECO:0000256" key="1">
    <source>
        <dbReference type="ARBA" id="ARBA00004377"/>
    </source>
</evidence>
<evidence type="ECO:0000256" key="4">
    <source>
        <dbReference type="ARBA" id="ARBA00022475"/>
    </source>
</evidence>
<evidence type="ECO:0000313" key="12">
    <source>
        <dbReference type="EMBL" id="QUD90432.1"/>
    </source>
</evidence>
<dbReference type="RefSeq" id="WP_211940483.1">
    <property type="nucleotide sequence ID" value="NZ_CP073078.1"/>
</dbReference>
<keyword evidence="7 9" id="KW-1133">Transmembrane helix</keyword>
<evidence type="ECO:0000259" key="11">
    <source>
        <dbReference type="Pfam" id="PF26002"/>
    </source>
</evidence>
<keyword evidence="5 9" id="KW-0997">Cell inner membrane</keyword>
<evidence type="ECO:0000256" key="3">
    <source>
        <dbReference type="ARBA" id="ARBA00022448"/>
    </source>
</evidence>
<gene>
    <name evidence="12" type="ORF">KCG34_11490</name>
</gene>
<evidence type="ECO:0000256" key="9">
    <source>
        <dbReference type="RuleBase" id="RU365093"/>
    </source>
</evidence>